<dbReference type="AlphaFoldDB" id="A0A0D6MKW1"/>
<dbReference type="EMBL" id="BALE01000017">
    <property type="protein sequence ID" value="GAN54294.1"/>
    <property type="molecule type" value="Genomic_DNA"/>
</dbReference>
<evidence type="ECO:0000313" key="3">
    <source>
        <dbReference type="Proteomes" id="UP000032679"/>
    </source>
</evidence>
<evidence type="ECO:0000313" key="2">
    <source>
        <dbReference type="EMBL" id="GAN54294.1"/>
    </source>
</evidence>
<sequence>MGDVNNLPDTKASSGSETDVRAQGNKRHPNVSLQDMGLTWPDASKAGAVRLAPGALNRYIAPYDQPRFPLARG</sequence>
<proteinExistence type="predicted"/>
<accession>A0A0D6MKW1</accession>
<protein>
    <submittedName>
        <fullName evidence="2">Uncharacterized protein</fullName>
    </submittedName>
</protein>
<feature type="compositionally biased region" description="Polar residues" evidence="1">
    <location>
        <begin position="7"/>
        <end position="17"/>
    </location>
</feature>
<keyword evidence="3" id="KW-1185">Reference proteome</keyword>
<gene>
    <name evidence="2" type="ORF">Tasa_017_177</name>
</gene>
<dbReference type="Proteomes" id="UP000032679">
    <property type="component" value="Unassembled WGS sequence"/>
</dbReference>
<evidence type="ECO:0000256" key="1">
    <source>
        <dbReference type="SAM" id="MobiDB-lite"/>
    </source>
</evidence>
<organism evidence="2 3">
    <name type="scientific">Tanticharoenia sakaeratensis NBRC 103193</name>
    <dbReference type="NCBI Taxonomy" id="1231623"/>
    <lineage>
        <taxon>Bacteria</taxon>
        <taxon>Pseudomonadati</taxon>
        <taxon>Pseudomonadota</taxon>
        <taxon>Alphaproteobacteria</taxon>
        <taxon>Acetobacterales</taxon>
        <taxon>Acetobacteraceae</taxon>
        <taxon>Tanticharoenia</taxon>
    </lineage>
</organism>
<dbReference type="STRING" id="1231623.Tasa_017_177"/>
<comment type="caution">
    <text evidence="2">The sequence shown here is derived from an EMBL/GenBank/DDBJ whole genome shotgun (WGS) entry which is preliminary data.</text>
</comment>
<reference evidence="2 3" key="1">
    <citation type="submission" date="2012-10" db="EMBL/GenBank/DDBJ databases">
        <title>Genome sequencing of Tanticharoenia sakaeratensis NBRC 103193.</title>
        <authorList>
            <person name="Azuma Y."/>
            <person name="Hadano H."/>
            <person name="Hirakawa H."/>
            <person name="Matsushita K."/>
        </authorList>
    </citation>
    <scope>NUCLEOTIDE SEQUENCE [LARGE SCALE GENOMIC DNA]</scope>
    <source>
        <strain evidence="2 3">NBRC 103193</strain>
    </source>
</reference>
<feature type="region of interest" description="Disordered" evidence="1">
    <location>
        <begin position="1"/>
        <end position="37"/>
    </location>
</feature>
<name>A0A0D6MKW1_9PROT</name>